<dbReference type="Proteomes" id="UP000054736">
    <property type="component" value="Unassembled WGS sequence"/>
</dbReference>
<evidence type="ECO:0008006" key="4">
    <source>
        <dbReference type="Google" id="ProtNLM"/>
    </source>
</evidence>
<dbReference type="PROSITE" id="PS51257">
    <property type="entry name" value="PROKAR_LIPOPROTEIN"/>
    <property type="match status" value="1"/>
</dbReference>
<gene>
    <name evidence="2" type="ORF">Ldro_1219</name>
</gene>
<keyword evidence="1" id="KW-0732">Signal</keyword>
<dbReference type="RefSeq" id="WP_065235906.1">
    <property type="nucleotide sequence ID" value="NZ_CAAAIU010000010.1"/>
</dbReference>
<dbReference type="EMBL" id="LNXY01000020">
    <property type="protein sequence ID" value="KTC87600.1"/>
    <property type="molecule type" value="Genomic_DNA"/>
</dbReference>
<sequence length="187" mass="21622">MVRIAITMVFILMSCLVQAEENAATFYQVDLIIFTHQRTSALTPELSLHSTLSSESAKAIPLQTEATKKLTPYHLLPSSSSQLREEYWALHRKPEYRVLLHYTWLQPLNNQRAIALPKINRDGWELEGSLRIQRSNYYLLNTELLFSTPDNQQSPFVFAQKQRLKGGDTYYFDHPQAGMLIKIHQLS</sequence>
<feature type="signal peptide" evidence="1">
    <location>
        <begin position="1"/>
        <end position="19"/>
    </location>
</feature>
<organism evidence="2 3">
    <name type="scientific">Legionella drozanskii LLAP-1</name>
    <dbReference type="NCBI Taxonomy" id="1212489"/>
    <lineage>
        <taxon>Bacteria</taxon>
        <taxon>Pseudomonadati</taxon>
        <taxon>Pseudomonadota</taxon>
        <taxon>Gammaproteobacteria</taxon>
        <taxon>Legionellales</taxon>
        <taxon>Legionellaceae</taxon>
        <taxon>Legionella</taxon>
    </lineage>
</organism>
<proteinExistence type="predicted"/>
<dbReference type="OrthoDB" id="5566524at2"/>
<reference evidence="2 3" key="1">
    <citation type="submission" date="2015-11" db="EMBL/GenBank/DDBJ databases">
        <title>Genomic analysis of 38 Legionella species identifies large and diverse effector repertoires.</title>
        <authorList>
            <person name="Burstein D."/>
            <person name="Amaro F."/>
            <person name="Zusman T."/>
            <person name="Lifshitz Z."/>
            <person name="Cohen O."/>
            <person name="Gilbert J.A."/>
            <person name="Pupko T."/>
            <person name="Shuman H.A."/>
            <person name="Segal G."/>
        </authorList>
    </citation>
    <scope>NUCLEOTIDE SEQUENCE [LARGE SCALE GENOMIC DNA]</scope>
    <source>
        <strain evidence="2 3">ATCC 700990</strain>
    </source>
</reference>
<accession>A0A0W0SW66</accession>
<feature type="chain" id="PRO_5006912389" description="Lipoprotein" evidence="1">
    <location>
        <begin position="20"/>
        <end position="187"/>
    </location>
</feature>
<keyword evidence="3" id="KW-1185">Reference proteome</keyword>
<evidence type="ECO:0000256" key="1">
    <source>
        <dbReference type="SAM" id="SignalP"/>
    </source>
</evidence>
<protein>
    <recommendedName>
        <fullName evidence="4">Lipoprotein</fullName>
    </recommendedName>
</protein>
<dbReference type="PATRIC" id="fig|1212489.4.peg.1284"/>
<evidence type="ECO:0000313" key="3">
    <source>
        <dbReference type="Proteomes" id="UP000054736"/>
    </source>
</evidence>
<dbReference type="AlphaFoldDB" id="A0A0W0SW66"/>
<evidence type="ECO:0000313" key="2">
    <source>
        <dbReference type="EMBL" id="KTC87600.1"/>
    </source>
</evidence>
<name>A0A0W0SW66_9GAMM</name>
<dbReference type="Pfam" id="PF10972">
    <property type="entry name" value="CsiV"/>
    <property type="match status" value="1"/>
</dbReference>
<dbReference type="InterPro" id="IPR021241">
    <property type="entry name" value="CsiV"/>
</dbReference>
<comment type="caution">
    <text evidence="2">The sequence shown here is derived from an EMBL/GenBank/DDBJ whole genome shotgun (WGS) entry which is preliminary data.</text>
</comment>